<proteinExistence type="inferred from homology"/>
<organism evidence="7 8">
    <name type="scientific">Psilocybe cf. subviscida</name>
    <dbReference type="NCBI Taxonomy" id="2480587"/>
    <lineage>
        <taxon>Eukaryota</taxon>
        <taxon>Fungi</taxon>
        <taxon>Dikarya</taxon>
        <taxon>Basidiomycota</taxon>
        <taxon>Agaricomycotina</taxon>
        <taxon>Agaricomycetes</taxon>
        <taxon>Agaricomycetidae</taxon>
        <taxon>Agaricales</taxon>
        <taxon>Agaricineae</taxon>
        <taxon>Strophariaceae</taxon>
        <taxon>Psilocybe</taxon>
    </lineage>
</organism>
<dbReference type="SUPFAM" id="SSF53383">
    <property type="entry name" value="PLP-dependent transferases"/>
    <property type="match status" value="1"/>
</dbReference>
<gene>
    <name evidence="7" type="ORF">D9619_002400</name>
</gene>
<dbReference type="EMBL" id="JAACJJ010000056">
    <property type="protein sequence ID" value="KAF5312320.1"/>
    <property type="molecule type" value="Genomic_DNA"/>
</dbReference>
<dbReference type="GO" id="GO:0030170">
    <property type="term" value="F:pyridoxal phosphate binding"/>
    <property type="evidence" value="ECO:0007669"/>
    <property type="project" value="InterPro"/>
</dbReference>
<evidence type="ECO:0000256" key="4">
    <source>
        <dbReference type="ARBA" id="ARBA00022679"/>
    </source>
</evidence>
<accession>A0A8H5AWD6</accession>
<evidence type="ECO:0000256" key="5">
    <source>
        <dbReference type="ARBA" id="ARBA00022898"/>
    </source>
</evidence>
<keyword evidence="3" id="KW-0032">Aminotransferase</keyword>
<dbReference type="InterPro" id="IPR015424">
    <property type="entry name" value="PyrdxlP-dep_Trfase"/>
</dbReference>
<evidence type="ECO:0000313" key="7">
    <source>
        <dbReference type="EMBL" id="KAF5312320.1"/>
    </source>
</evidence>
<dbReference type="PANTHER" id="PTHR46383:SF1">
    <property type="entry name" value="ASPARTATE AMINOTRANSFERASE"/>
    <property type="match status" value="1"/>
</dbReference>
<keyword evidence="5" id="KW-0663">Pyridoxal phosphate</keyword>
<comment type="caution">
    <text evidence="7">The sequence shown here is derived from an EMBL/GenBank/DDBJ whole genome shotgun (WGS) entry which is preliminary data.</text>
</comment>
<dbReference type="OrthoDB" id="7042322at2759"/>
<dbReference type="CDD" id="cd24163">
    <property type="entry name" value="RWDD2_C"/>
    <property type="match status" value="1"/>
</dbReference>
<dbReference type="InterPro" id="IPR050596">
    <property type="entry name" value="AspAT/PAT-like"/>
</dbReference>
<evidence type="ECO:0000256" key="2">
    <source>
        <dbReference type="ARBA" id="ARBA00007441"/>
    </source>
</evidence>
<keyword evidence="8" id="KW-1185">Reference proteome</keyword>
<dbReference type="PANTHER" id="PTHR46383">
    <property type="entry name" value="ASPARTATE AMINOTRANSFERASE"/>
    <property type="match status" value="1"/>
</dbReference>
<dbReference type="CDD" id="cd00609">
    <property type="entry name" value="AAT_like"/>
    <property type="match status" value="1"/>
</dbReference>
<comment type="cofactor">
    <cofactor evidence="1">
        <name>pyridoxal 5'-phosphate</name>
        <dbReference type="ChEBI" id="CHEBI:597326"/>
    </cofactor>
</comment>
<name>A0A8H5AWD6_9AGAR</name>
<dbReference type="GO" id="GO:0006520">
    <property type="term" value="P:amino acid metabolic process"/>
    <property type="evidence" value="ECO:0007669"/>
    <property type="project" value="InterPro"/>
</dbReference>
<dbReference type="Pfam" id="PF00155">
    <property type="entry name" value="Aminotran_1_2"/>
    <property type="match status" value="1"/>
</dbReference>
<evidence type="ECO:0000259" key="6">
    <source>
        <dbReference type="Pfam" id="PF00155"/>
    </source>
</evidence>
<dbReference type="Proteomes" id="UP000567179">
    <property type="component" value="Unassembled WGS sequence"/>
</dbReference>
<dbReference type="Gene3D" id="3.40.640.10">
    <property type="entry name" value="Type I PLP-dependent aspartate aminotransferase-like (Major domain)"/>
    <property type="match status" value="1"/>
</dbReference>
<keyword evidence="4" id="KW-0808">Transferase</keyword>
<reference evidence="7 8" key="1">
    <citation type="journal article" date="2020" name="ISME J.">
        <title>Uncovering the hidden diversity of litter-decomposition mechanisms in mushroom-forming fungi.</title>
        <authorList>
            <person name="Floudas D."/>
            <person name="Bentzer J."/>
            <person name="Ahren D."/>
            <person name="Johansson T."/>
            <person name="Persson P."/>
            <person name="Tunlid A."/>
        </authorList>
    </citation>
    <scope>NUCLEOTIDE SEQUENCE [LARGE SCALE GENOMIC DNA]</scope>
    <source>
        <strain evidence="7 8">CBS 101986</strain>
    </source>
</reference>
<dbReference type="InterPro" id="IPR015421">
    <property type="entry name" value="PyrdxlP-dep_Trfase_major"/>
</dbReference>
<feature type="domain" description="Aminotransferase class I/classII large" evidence="6">
    <location>
        <begin position="365"/>
        <end position="746"/>
    </location>
</feature>
<dbReference type="NCBIfam" id="NF005732">
    <property type="entry name" value="PRK07550.1"/>
    <property type="match status" value="1"/>
</dbReference>
<dbReference type="GO" id="GO:0008483">
    <property type="term" value="F:transaminase activity"/>
    <property type="evidence" value="ECO:0007669"/>
    <property type="project" value="UniProtKB-KW"/>
</dbReference>
<evidence type="ECO:0000256" key="1">
    <source>
        <dbReference type="ARBA" id="ARBA00001933"/>
    </source>
</evidence>
<sequence length="766" mass="84743">MKTATIQRHLEELQLISCSLLANEKLTFLEGSESWSEALEQYSTNPSENPMTLESPPTIGVRVDEANVWFAVAFAGEDTNIDRRDNPRVRISVKGEDITRNEQERWQTAVVKTLSEIADSEYPAYQLISLHLLPMLHDAVEKLAAEVKSRRAEEDSATAPQESYHVLFTSHHLKSATKRRLLQQWCASLSLDGFAKVGHPGVIYAQGERANVEEFVDNVKAMQWLALKVRFVEPVSVALLQYGSTAHTRTWKEFQKVGEVVEEMRKIGREEFVVEMGIGSAGSSAKAAPLFDILPSRNGPTGSDITRLQLLLFEAEIIPSFELPLAMSSSLGFKVSRAVLTTIAPPIPRAYEWASRYLQTPERPILDMSQGVPGIPPPEVVQKALGVAASSPTSFGYTKWNGELTLRAALVHEMREIYGKDSDLNADDVALTSGCNLAFVATAMSVADAGDEIILPVPWYFNHQMTLNLLGIKAVPLHTRAEDGFVPSVEACRKLITSKTKAIVLITPNNPTGATYSASLLASFALLANENNLALIVDETYRDFITPKSPPHYLFSSDAAHPWRQNFIHLYSFSKSYCLPGHRLGAIVASPVLLSSVRSVLDTLQICPPRPIQLALAPLLPDLRGFVNDTAKQLHARHALFKRSLPMRWKVGSQGGYFAFVRHPFPRVGAEHVSRRLAEEAGVVTLPAGFFAEETHQNAEKEEETGQGVDWKNAEKQGVVEEDERWIRFSVANVSDEKVVKVCERLASCETEFGWTVEASDSSLSS</sequence>
<comment type="similarity">
    <text evidence="2">Belongs to the class-I pyridoxal-phosphate-dependent aminotransferase family.</text>
</comment>
<dbReference type="InterPro" id="IPR004839">
    <property type="entry name" value="Aminotransferase_I/II_large"/>
</dbReference>
<protein>
    <recommendedName>
        <fullName evidence="6">Aminotransferase class I/classII large domain-containing protein</fullName>
    </recommendedName>
</protein>
<dbReference type="InterPro" id="IPR059181">
    <property type="entry name" value="RWDD2A-B_C"/>
</dbReference>
<dbReference type="AlphaFoldDB" id="A0A8H5AWD6"/>
<evidence type="ECO:0000313" key="8">
    <source>
        <dbReference type="Proteomes" id="UP000567179"/>
    </source>
</evidence>
<evidence type="ECO:0000256" key="3">
    <source>
        <dbReference type="ARBA" id="ARBA00022576"/>
    </source>
</evidence>